<feature type="compositionally biased region" description="Basic and acidic residues" evidence="1">
    <location>
        <begin position="27"/>
        <end position="41"/>
    </location>
</feature>
<gene>
    <name evidence="2" type="ORF">SAMN05421866_4189</name>
</gene>
<name>A0A1M5WQV6_9FLAO</name>
<protein>
    <submittedName>
        <fullName evidence="2">Uncharacterized protein</fullName>
    </submittedName>
</protein>
<proteinExistence type="predicted"/>
<sequence>MKDKDGFYIGRDSGGLFKWNEKVLIRIEEPKPKKKQNEKSPKRSTGKNFRD</sequence>
<evidence type="ECO:0000313" key="3">
    <source>
        <dbReference type="Proteomes" id="UP000184047"/>
    </source>
</evidence>
<dbReference type="AlphaFoldDB" id="A0A1M5WQV6"/>
<dbReference type="Proteomes" id="UP000184047">
    <property type="component" value="Unassembled WGS sequence"/>
</dbReference>
<evidence type="ECO:0000313" key="2">
    <source>
        <dbReference type="EMBL" id="SHH89880.1"/>
    </source>
</evidence>
<keyword evidence="3" id="KW-1185">Reference proteome</keyword>
<dbReference type="EMBL" id="FQWT01000008">
    <property type="protein sequence ID" value="SHH89880.1"/>
    <property type="molecule type" value="Genomic_DNA"/>
</dbReference>
<feature type="region of interest" description="Disordered" evidence="1">
    <location>
        <begin position="27"/>
        <end position="51"/>
    </location>
</feature>
<dbReference type="STRING" id="421058.SAMN05421866_4189"/>
<reference evidence="3" key="1">
    <citation type="submission" date="2016-11" db="EMBL/GenBank/DDBJ databases">
        <authorList>
            <person name="Varghese N."/>
            <person name="Submissions S."/>
        </authorList>
    </citation>
    <scope>NUCLEOTIDE SEQUENCE [LARGE SCALE GENOMIC DNA]</scope>
    <source>
        <strain evidence="3">DSM 19055</strain>
    </source>
</reference>
<organism evidence="2 3">
    <name type="scientific">Chryseobacterium oranimense</name>
    <dbReference type="NCBI Taxonomy" id="421058"/>
    <lineage>
        <taxon>Bacteria</taxon>
        <taxon>Pseudomonadati</taxon>
        <taxon>Bacteroidota</taxon>
        <taxon>Flavobacteriia</taxon>
        <taxon>Flavobacteriales</taxon>
        <taxon>Weeksellaceae</taxon>
        <taxon>Chryseobacterium group</taxon>
        <taxon>Chryseobacterium</taxon>
    </lineage>
</organism>
<accession>A0A1M5WQV6</accession>
<evidence type="ECO:0000256" key="1">
    <source>
        <dbReference type="SAM" id="MobiDB-lite"/>
    </source>
</evidence>